<evidence type="ECO:0000313" key="2">
    <source>
        <dbReference type="EMBL" id="MEX3752765.1"/>
    </source>
</evidence>
<protein>
    <submittedName>
        <fullName evidence="2">Caspase family protein</fullName>
    </submittedName>
</protein>
<proteinExistence type="predicted"/>
<dbReference type="Pfam" id="PF00656">
    <property type="entry name" value="Peptidase_C14"/>
    <property type="match status" value="1"/>
</dbReference>
<dbReference type="RefSeq" id="WP_310110571.1">
    <property type="nucleotide sequence ID" value="NZ_CP168531.1"/>
</dbReference>
<dbReference type="Gene3D" id="3.40.50.1460">
    <property type="match status" value="1"/>
</dbReference>
<evidence type="ECO:0000259" key="1">
    <source>
        <dbReference type="Pfam" id="PF00656"/>
    </source>
</evidence>
<sequence>MKRKALLIGNTSGLQGVSLDLRRFDGFLKSERGGAWNQSEITLLENPSKKTLYGVLERVKRDKPDYLVVMFSGHGGHARSTKLELNQDGEEIYDRELENIAARQLNIYDCCRAVLQPAVESFKAEAYAVATFDSISRVRELYDARILQAVEQQAILYACSIGEYARDTAQGALYLKELLKSPDAMRADQRFLTIGIAHETARRVVETVRSDQHPDSCLVKCLTSQQLIFAISP</sequence>
<comment type="caution">
    <text evidence="2">The sequence shown here is derived from an EMBL/GenBank/DDBJ whole genome shotgun (WGS) entry which is preliminary data.</text>
</comment>
<dbReference type="InterPro" id="IPR011600">
    <property type="entry name" value="Pept_C14_caspase"/>
</dbReference>
<dbReference type="Proteomes" id="UP001558535">
    <property type="component" value="Unassembled WGS sequence"/>
</dbReference>
<feature type="domain" description="Peptidase C14 caspase" evidence="1">
    <location>
        <begin position="2"/>
        <end position="214"/>
    </location>
</feature>
<reference evidence="2 3" key="1">
    <citation type="submission" date="2024-07" db="EMBL/GenBank/DDBJ databases">
        <title>A survey of Mimosa microsymbionts across Brazilian biomes reveals a high diversity of Paraburkholderia nodulating endemic species, but also that Cupriavidus is common as a symbiont of widespread species.</title>
        <authorList>
            <person name="Rouws L."/>
            <person name="Barauna A."/>
            <person name="Beukes C."/>
            <person name="Rouws J.R.C."/>
            <person name="De Faria S.M."/>
            <person name="Gross E."/>
            <person name="Bueno Dos Reis Junior F."/>
            <person name="Simon M.F."/>
            <person name="Maluk M."/>
            <person name="Odee D.W."/>
            <person name="Kenicer G."/>
            <person name="Young J.P.W."/>
            <person name="Reis V.M."/>
            <person name="Zilli J."/>
            <person name="James E.K."/>
        </authorList>
    </citation>
    <scope>NUCLEOTIDE SEQUENCE [LARGE SCALE GENOMIC DNA]</scope>
    <source>
        <strain evidence="2 3">BR14375</strain>
    </source>
</reference>
<keyword evidence="3" id="KW-1185">Reference proteome</keyword>
<evidence type="ECO:0000313" key="3">
    <source>
        <dbReference type="Proteomes" id="UP001558535"/>
    </source>
</evidence>
<accession>A0ABV3WHP0</accession>
<gene>
    <name evidence="2" type="ORF">AB3X84_22490</name>
</gene>
<name>A0ABV3WHP0_9BURK</name>
<dbReference type="EMBL" id="JBFPKE010000009">
    <property type="protein sequence ID" value="MEX3752765.1"/>
    <property type="molecule type" value="Genomic_DNA"/>
</dbReference>
<organism evidence="2 3">
    <name type="scientific">Paraburkholderia phenoliruptrix</name>
    <dbReference type="NCBI Taxonomy" id="252970"/>
    <lineage>
        <taxon>Bacteria</taxon>
        <taxon>Pseudomonadati</taxon>
        <taxon>Pseudomonadota</taxon>
        <taxon>Betaproteobacteria</taxon>
        <taxon>Burkholderiales</taxon>
        <taxon>Burkholderiaceae</taxon>
        <taxon>Paraburkholderia</taxon>
    </lineage>
</organism>